<reference evidence="1 2" key="1">
    <citation type="submission" date="2020-12" db="EMBL/GenBank/DDBJ databases">
        <title>YIM B01967 draft genome.</title>
        <authorList>
            <person name="Yan X."/>
        </authorList>
    </citation>
    <scope>NUCLEOTIDE SEQUENCE [LARGE SCALE GENOMIC DNA]</scope>
    <source>
        <strain evidence="1 2">YIM B01967</strain>
    </source>
</reference>
<proteinExistence type="predicted"/>
<accession>A0ABS1H8Q4</accession>
<comment type="caution">
    <text evidence="1">The sequence shown here is derived from an EMBL/GenBank/DDBJ whole genome shotgun (WGS) entry which is preliminary data.</text>
</comment>
<dbReference type="Proteomes" id="UP000618943">
    <property type="component" value="Unassembled WGS sequence"/>
</dbReference>
<sequence length="116" mass="13299">MTNKLFVGIAIGAFTGAAISMLDRTTRNNTVNTVKNIAEDVQYYAKNRDELAEKVQIKVEKYQSLYNTFTTEKDYYLEKINEIQSFSPQVKNLLTDTKNAFVSPKEEEEDPNVIHL</sequence>
<protein>
    <submittedName>
        <fullName evidence="1">YtxH domain-containing protein</fullName>
    </submittedName>
</protein>
<evidence type="ECO:0000313" key="1">
    <source>
        <dbReference type="EMBL" id="MBK3495793.1"/>
    </source>
</evidence>
<name>A0ABS1H8Q4_9BACL</name>
<keyword evidence="2" id="KW-1185">Reference proteome</keyword>
<evidence type="ECO:0000313" key="2">
    <source>
        <dbReference type="Proteomes" id="UP000618943"/>
    </source>
</evidence>
<dbReference type="EMBL" id="JAEOAH010000018">
    <property type="protein sequence ID" value="MBK3495793.1"/>
    <property type="molecule type" value="Genomic_DNA"/>
</dbReference>
<gene>
    <name evidence="1" type="ORF">JFL43_13190</name>
</gene>
<organism evidence="1 2">
    <name type="scientific">Viridibacillus soli</name>
    <dbReference type="NCBI Taxonomy" id="2798301"/>
    <lineage>
        <taxon>Bacteria</taxon>
        <taxon>Bacillati</taxon>
        <taxon>Bacillota</taxon>
        <taxon>Bacilli</taxon>
        <taxon>Bacillales</taxon>
        <taxon>Caryophanaceae</taxon>
        <taxon>Viridibacillus</taxon>
    </lineage>
</organism>
<dbReference type="RefSeq" id="WP_200749392.1">
    <property type="nucleotide sequence ID" value="NZ_JAEOAH010000018.1"/>
</dbReference>